<dbReference type="InterPro" id="IPR042815">
    <property type="entry name" value="DRC10"/>
</dbReference>
<gene>
    <name evidence="11" type="ORF">CTAYLR_005048</name>
</gene>
<comment type="function">
    <text evidence="1">Component of the nexin-dynein regulatory complex (N-DRC), a key regulator of ciliary/flagellar motility which maintains the alignment and integrity of the distal axoneme and regulates microtubule sliding in motile axonemes.</text>
</comment>
<evidence type="ECO:0000256" key="5">
    <source>
        <dbReference type="ARBA" id="ARBA00022490"/>
    </source>
</evidence>
<keyword evidence="12" id="KW-1185">Reference proteome</keyword>
<keyword evidence="8" id="KW-0206">Cytoskeleton</keyword>
<evidence type="ECO:0000256" key="3">
    <source>
        <dbReference type="ARBA" id="ARBA00009071"/>
    </source>
</evidence>
<dbReference type="AlphaFoldDB" id="A0AAD7UBY1"/>
<keyword evidence="7" id="KW-0969">Cilium</keyword>
<evidence type="ECO:0000256" key="10">
    <source>
        <dbReference type="SAM" id="Coils"/>
    </source>
</evidence>
<evidence type="ECO:0000256" key="6">
    <source>
        <dbReference type="ARBA" id="ARBA00022846"/>
    </source>
</evidence>
<organism evidence="11 12">
    <name type="scientific">Chrysophaeum taylorii</name>
    <dbReference type="NCBI Taxonomy" id="2483200"/>
    <lineage>
        <taxon>Eukaryota</taxon>
        <taxon>Sar</taxon>
        <taxon>Stramenopiles</taxon>
        <taxon>Ochrophyta</taxon>
        <taxon>Pelagophyceae</taxon>
        <taxon>Pelagomonadales</taxon>
        <taxon>Pelagomonadaceae</taxon>
        <taxon>Chrysophaeum</taxon>
    </lineage>
</organism>
<evidence type="ECO:0000256" key="8">
    <source>
        <dbReference type="ARBA" id="ARBA00023212"/>
    </source>
</evidence>
<sequence>MEAQRVIAVLEDTVNRLSDLTLVPTKADPELLEEIATLGDSSLTSAMKEQWELEERYEMAKKSAALDMGQSPEEVKEQLMKSTRALCRQLSKNEAAMEILKRRGTKPSEQLANFQACLSELTAITFRKLSTTVEEEQANKRMLHELTEKERRASEEAAALQQTLEQQRAERDREVSAQEQMLAKLRAELDEVTRTNDAKMASFREQTEAQFAQAEADHKAKMCKLDESIADLETKLEEDSQAHRDAEAALRKKKERAEAELNAQIEKYNRDIDDIKRQTEEIEAKMAAEEEELRVLEEHFAKVDANEKRKNDEEALLDAFRARVKQAEQVLDDAATNVQKIVRGRQLRAFIKQLMSKKGKKGSKKGGKKKK</sequence>
<comment type="similarity">
    <text evidence="3">Belongs to the DRC10 family.</text>
</comment>
<evidence type="ECO:0000256" key="9">
    <source>
        <dbReference type="ARBA" id="ARBA00023273"/>
    </source>
</evidence>
<evidence type="ECO:0000256" key="7">
    <source>
        <dbReference type="ARBA" id="ARBA00023069"/>
    </source>
</evidence>
<dbReference type="PANTHER" id="PTHR31598">
    <property type="entry name" value="IQ DOMAIN-CONTAINING PROTEIN D"/>
    <property type="match status" value="1"/>
</dbReference>
<keyword evidence="5" id="KW-0963">Cytoplasm</keyword>
<dbReference type="Proteomes" id="UP001230188">
    <property type="component" value="Unassembled WGS sequence"/>
</dbReference>
<keyword evidence="6" id="KW-0282">Flagellum</keyword>
<reference evidence="11" key="1">
    <citation type="submission" date="2023-01" db="EMBL/GenBank/DDBJ databases">
        <title>Metagenome sequencing of chrysophaentin producing Chrysophaeum taylorii.</title>
        <authorList>
            <person name="Davison J."/>
            <person name="Bewley C."/>
        </authorList>
    </citation>
    <scope>NUCLEOTIDE SEQUENCE</scope>
    <source>
        <strain evidence="11">NIES-1699</strain>
    </source>
</reference>
<keyword evidence="10" id="KW-0175">Coiled coil</keyword>
<name>A0AAD7UBY1_9STRA</name>
<evidence type="ECO:0000256" key="1">
    <source>
        <dbReference type="ARBA" id="ARBA00003029"/>
    </source>
</evidence>
<comment type="subcellular location">
    <subcellularLocation>
        <location evidence="2">Cytoplasm</location>
        <location evidence="2">Cytoskeleton</location>
        <location evidence="2">Flagellum axoneme</location>
    </subcellularLocation>
</comment>
<evidence type="ECO:0000256" key="4">
    <source>
        <dbReference type="ARBA" id="ARBA00021752"/>
    </source>
</evidence>
<evidence type="ECO:0000256" key="2">
    <source>
        <dbReference type="ARBA" id="ARBA00004611"/>
    </source>
</evidence>
<evidence type="ECO:0000313" key="11">
    <source>
        <dbReference type="EMBL" id="KAJ8600908.1"/>
    </source>
</evidence>
<keyword evidence="9" id="KW-0966">Cell projection</keyword>
<proteinExistence type="inferred from homology"/>
<protein>
    <recommendedName>
        <fullName evidence="4">Dynein regulatory complex protein 10</fullName>
    </recommendedName>
</protein>
<feature type="coiled-coil region" evidence="10">
    <location>
        <begin position="229"/>
        <end position="337"/>
    </location>
</feature>
<feature type="coiled-coil region" evidence="10">
    <location>
        <begin position="143"/>
        <end position="202"/>
    </location>
</feature>
<accession>A0AAD7UBY1</accession>
<evidence type="ECO:0000313" key="12">
    <source>
        <dbReference type="Proteomes" id="UP001230188"/>
    </source>
</evidence>
<comment type="caution">
    <text evidence="11">The sequence shown here is derived from an EMBL/GenBank/DDBJ whole genome shotgun (WGS) entry which is preliminary data.</text>
</comment>
<dbReference type="EMBL" id="JAQMWT010000466">
    <property type="protein sequence ID" value="KAJ8600908.1"/>
    <property type="molecule type" value="Genomic_DNA"/>
</dbReference>
<dbReference type="PROSITE" id="PS50096">
    <property type="entry name" value="IQ"/>
    <property type="match status" value="1"/>
</dbReference>
<dbReference type="PANTHER" id="PTHR31598:SF1">
    <property type="entry name" value="DYNEIN REGULATORY COMPLEX PROTEIN 10"/>
    <property type="match status" value="1"/>
</dbReference>